<dbReference type="Pfam" id="PF03190">
    <property type="entry name" value="Thioredox_DsbH"/>
    <property type="match status" value="1"/>
</dbReference>
<dbReference type="InterPro" id="IPR004879">
    <property type="entry name" value="Ssp411-like_TRX"/>
</dbReference>
<dbReference type="EMBL" id="CP036433">
    <property type="protein sequence ID" value="QDU93023.1"/>
    <property type="molecule type" value="Genomic_DNA"/>
</dbReference>
<evidence type="ECO:0000313" key="3">
    <source>
        <dbReference type="Proteomes" id="UP000317648"/>
    </source>
</evidence>
<dbReference type="Gene3D" id="3.40.30.10">
    <property type="entry name" value="Glutaredoxin"/>
    <property type="match status" value="1"/>
</dbReference>
<dbReference type="SUPFAM" id="SSF52833">
    <property type="entry name" value="Thioredoxin-like"/>
    <property type="match status" value="1"/>
</dbReference>
<sequence>MVTLPAAGRRVSRGAAFRSYPSASQRLLAAVLLLPAGLLAPGGWITPAALQAEEPAATPAAAQTTNHLAGENSLYLRMHAHNPVDWRPWGEEALTLAKREKKPIFLSIGYSSCHWCHVMERETFVDKEIAAYLNKHFICIKVDREERPDVDDIYMTSLHVFAQLSKSGKGGGWPLSMFLTPDAKPFFGGTYFPARDGDRAGATGFFTLIQKIEEVWEANPENIHRDADLLTRVTRQQLAAAPPALLTPPTAATIEACLEALAEDYDPRYGGFRFSEDNPNVPKFPEPSNLIFLFGRAAAGKDSPDKTIQQQGSQALAMATGTLDHIAQGGIRDHIGGGFHRYSVDRFWRIPHFEKMLYDNGQLASAYALGYAATGNEAYAQATRELLDFLLREMTSPAGGFYAAIDAESEDEEGKFYRWTKEELQSRLTPAEFTLLAAVYGVDNPPNFEDEYYALQLDQPLSRIAEARGLKEAQLNAQLEPIRKKLLAVRDQRERPLTDTKILTGWNGLMIRGLADAGRLLQEPRYLAAAEKAADLVLTKLRQPDGRLLRSYSEGEAKLNAYLTDYAFLVDGLLALHEATGEQRWLTAADKIMALQLELFWDDKFGGFYFTSDDHEELLARTKREYDGAIPAGGSVSVDNLVNLAQRLDRPEYLAKARQTVNAAGGLLANSPGASPRMVHALARLLEVEALQEKKAPVPAP</sequence>
<dbReference type="PIRSF" id="PIRSF006402">
    <property type="entry name" value="UCP006402_thioredoxin"/>
    <property type="match status" value="1"/>
</dbReference>
<evidence type="ECO:0000313" key="2">
    <source>
        <dbReference type="EMBL" id="QDU93023.1"/>
    </source>
</evidence>
<dbReference type="Proteomes" id="UP000317648">
    <property type="component" value="Chromosome"/>
</dbReference>
<keyword evidence="3" id="KW-1185">Reference proteome</keyword>
<dbReference type="InterPro" id="IPR012341">
    <property type="entry name" value="6hp_glycosidase-like_sf"/>
</dbReference>
<feature type="domain" description="Spermatogenesis-associated protein 20-like TRX" evidence="1">
    <location>
        <begin position="65"/>
        <end position="231"/>
    </location>
</feature>
<gene>
    <name evidence="2" type="ORF">Pla8534_07980</name>
</gene>
<dbReference type="PANTHER" id="PTHR42899">
    <property type="entry name" value="SPERMATOGENESIS-ASSOCIATED PROTEIN 20"/>
    <property type="match status" value="1"/>
</dbReference>
<name>A0A518DMG8_9BACT</name>
<dbReference type="GO" id="GO:0005975">
    <property type="term" value="P:carbohydrate metabolic process"/>
    <property type="evidence" value="ECO:0007669"/>
    <property type="project" value="InterPro"/>
</dbReference>
<dbReference type="SUPFAM" id="SSF48208">
    <property type="entry name" value="Six-hairpin glycosidases"/>
    <property type="match status" value="1"/>
</dbReference>
<proteinExistence type="predicted"/>
<dbReference type="InterPro" id="IPR036249">
    <property type="entry name" value="Thioredoxin-like_sf"/>
</dbReference>
<reference evidence="2 3" key="1">
    <citation type="submission" date="2019-02" db="EMBL/GenBank/DDBJ databases">
        <title>Deep-cultivation of Planctomycetes and their phenomic and genomic characterization uncovers novel biology.</title>
        <authorList>
            <person name="Wiegand S."/>
            <person name="Jogler M."/>
            <person name="Boedeker C."/>
            <person name="Pinto D."/>
            <person name="Vollmers J."/>
            <person name="Rivas-Marin E."/>
            <person name="Kohn T."/>
            <person name="Peeters S.H."/>
            <person name="Heuer A."/>
            <person name="Rast P."/>
            <person name="Oberbeckmann S."/>
            <person name="Bunk B."/>
            <person name="Jeske O."/>
            <person name="Meyerdierks A."/>
            <person name="Storesund J.E."/>
            <person name="Kallscheuer N."/>
            <person name="Luecker S."/>
            <person name="Lage O.M."/>
            <person name="Pohl T."/>
            <person name="Merkel B.J."/>
            <person name="Hornburger P."/>
            <person name="Mueller R.-W."/>
            <person name="Bruemmer F."/>
            <person name="Labrenz M."/>
            <person name="Spormann A.M."/>
            <person name="Op den Camp H."/>
            <person name="Overmann J."/>
            <person name="Amann R."/>
            <person name="Jetten M.S.M."/>
            <person name="Mascher T."/>
            <person name="Medema M.H."/>
            <person name="Devos D.P."/>
            <person name="Kaster A.-K."/>
            <person name="Ovreas L."/>
            <person name="Rohde M."/>
            <person name="Galperin M.Y."/>
            <person name="Jogler C."/>
        </authorList>
    </citation>
    <scope>NUCLEOTIDE SEQUENCE [LARGE SCALE GENOMIC DNA]</scope>
    <source>
        <strain evidence="2 3">Pla85_3_4</strain>
    </source>
</reference>
<dbReference type="InterPro" id="IPR024705">
    <property type="entry name" value="Ssp411"/>
</dbReference>
<dbReference type="RefSeq" id="WP_231756522.1">
    <property type="nucleotide sequence ID" value="NZ_CP036433.1"/>
</dbReference>
<dbReference type="AlphaFoldDB" id="A0A518DMG8"/>
<dbReference type="PANTHER" id="PTHR42899:SF1">
    <property type="entry name" value="SPERMATOGENESIS-ASSOCIATED PROTEIN 20"/>
    <property type="match status" value="1"/>
</dbReference>
<dbReference type="Gene3D" id="1.50.10.10">
    <property type="match status" value="1"/>
</dbReference>
<evidence type="ECO:0000259" key="1">
    <source>
        <dbReference type="Pfam" id="PF03190"/>
    </source>
</evidence>
<dbReference type="KEGG" id="lcre:Pla8534_07980"/>
<organism evidence="2 3">
    <name type="scientific">Lignipirellula cremea</name>
    <dbReference type="NCBI Taxonomy" id="2528010"/>
    <lineage>
        <taxon>Bacteria</taxon>
        <taxon>Pseudomonadati</taxon>
        <taxon>Planctomycetota</taxon>
        <taxon>Planctomycetia</taxon>
        <taxon>Pirellulales</taxon>
        <taxon>Pirellulaceae</taxon>
        <taxon>Lignipirellula</taxon>
    </lineage>
</organism>
<dbReference type="CDD" id="cd02955">
    <property type="entry name" value="SSP411"/>
    <property type="match status" value="1"/>
</dbReference>
<dbReference type="InterPro" id="IPR008928">
    <property type="entry name" value="6-hairpin_glycosidase_sf"/>
</dbReference>
<protein>
    <recommendedName>
        <fullName evidence="1">Spermatogenesis-associated protein 20-like TRX domain-containing protein</fullName>
    </recommendedName>
</protein>
<accession>A0A518DMG8</accession>